<organism evidence="2 3">
    <name type="scientific">Flavobacterium procerum</name>
    <dbReference type="NCBI Taxonomy" id="1455569"/>
    <lineage>
        <taxon>Bacteria</taxon>
        <taxon>Pseudomonadati</taxon>
        <taxon>Bacteroidota</taxon>
        <taxon>Flavobacteriia</taxon>
        <taxon>Flavobacteriales</taxon>
        <taxon>Flavobacteriaceae</taxon>
        <taxon>Flavobacterium</taxon>
    </lineage>
</organism>
<evidence type="ECO:0000256" key="1">
    <source>
        <dbReference type="SAM" id="Phobius"/>
    </source>
</evidence>
<keyword evidence="1" id="KW-0472">Membrane</keyword>
<keyword evidence="1" id="KW-0812">Transmembrane</keyword>
<dbReference type="EMBL" id="JBHLYW010000008">
    <property type="protein sequence ID" value="MFC0077334.1"/>
    <property type="molecule type" value="Genomic_DNA"/>
</dbReference>
<dbReference type="Proteomes" id="UP001589734">
    <property type="component" value="Unassembled WGS sequence"/>
</dbReference>
<comment type="caution">
    <text evidence="2">The sequence shown here is derived from an EMBL/GenBank/DDBJ whole genome shotgun (WGS) entry which is preliminary data.</text>
</comment>
<evidence type="ECO:0000313" key="3">
    <source>
        <dbReference type="Proteomes" id="UP001589734"/>
    </source>
</evidence>
<keyword evidence="3" id="KW-1185">Reference proteome</keyword>
<feature type="transmembrane region" description="Helical" evidence="1">
    <location>
        <begin position="7"/>
        <end position="25"/>
    </location>
</feature>
<proteinExistence type="predicted"/>
<accession>A0ABV6BPF7</accession>
<protein>
    <submittedName>
        <fullName evidence="2">Uncharacterized protein</fullName>
    </submittedName>
</protein>
<dbReference type="RefSeq" id="WP_379685197.1">
    <property type="nucleotide sequence ID" value="NZ_JBHLYW010000008.1"/>
</dbReference>
<reference evidence="2 3" key="1">
    <citation type="submission" date="2024-09" db="EMBL/GenBank/DDBJ databases">
        <authorList>
            <person name="Sun Q."/>
            <person name="Mori K."/>
        </authorList>
    </citation>
    <scope>NUCLEOTIDE SEQUENCE [LARGE SCALE GENOMIC DNA]</scope>
    <source>
        <strain evidence="2 3">CGMCC 1.12926</strain>
    </source>
</reference>
<keyword evidence="1" id="KW-1133">Transmembrane helix</keyword>
<gene>
    <name evidence="2" type="ORF">ACFFLS_09800</name>
</gene>
<sequence>MQISSKYSIPICCGLILIVGLAFFFKPKEDVVKSVPVKKKQEIATKVDSVSSFDVTACSDAEVKLFLKEFIKQFQTNKAANINRFINKEDGLAVFLRDGYYPILSFPDGIDDWIEWFDFKIYDNIVFEKFPKYLGDGEFEKTGFFYVDYKNKFNLDDFEDTYSNRTNEDKKPFRQLEQKCNYRADVMSLDKTTVLTLYFSIYKNSKHLVGITQDTVDDVLYIDKEKEFIPFDTEELVNEFILNNRRFCDLENKAYIDFDKKELTYCDFGDEPFPFSNYKIGPINVISDKIKIREIIFYNSNENDGFALKLSNKGAFSSYRIGARAQYIYEKCN</sequence>
<name>A0ABV6BPF7_9FLAO</name>
<evidence type="ECO:0000313" key="2">
    <source>
        <dbReference type="EMBL" id="MFC0077334.1"/>
    </source>
</evidence>